<name>A0A553QQ65_9TELE</name>
<proteinExistence type="predicted"/>
<dbReference type="EMBL" id="SRMA01025711">
    <property type="protein sequence ID" value="TRY91868.1"/>
    <property type="molecule type" value="Genomic_DNA"/>
</dbReference>
<evidence type="ECO:0000313" key="2">
    <source>
        <dbReference type="Proteomes" id="UP000316079"/>
    </source>
</evidence>
<sequence>MDAFKEEDKTSVKVEFILNDREYGIPLEPCSGFMDDFIKKEKDLLQLKEEEEMIQVKTEEQRYFS</sequence>
<dbReference type="AlphaFoldDB" id="A0A553QQ65"/>
<dbReference type="Proteomes" id="UP000316079">
    <property type="component" value="Unassembled WGS sequence"/>
</dbReference>
<protein>
    <submittedName>
        <fullName evidence="1">Uncharacterized protein</fullName>
    </submittedName>
</protein>
<reference evidence="1 2" key="1">
    <citation type="journal article" date="2019" name="Sci. Data">
        <title>Hybrid genome assembly and annotation of Danionella translucida.</title>
        <authorList>
            <person name="Kadobianskyi M."/>
            <person name="Schulze L."/>
            <person name="Schuelke M."/>
            <person name="Judkewitz B."/>
        </authorList>
    </citation>
    <scope>NUCLEOTIDE SEQUENCE [LARGE SCALE GENOMIC DNA]</scope>
    <source>
        <strain evidence="1 2">Bolton</strain>
    </source>
</reference>
<evidence type="ECO:0000313" key="1">
    <source>
        <dbReference type="EMBL" id="TRY91868.1"/>
    </source>
</evidence>
<comment type="caution">
    <text evidence="1">The sequence shown here is derived from an EMBL/GenBank/DDBJ whole genome shotgun (WGS) entry which is preliminary data.</text>
</comment>
<accession>A0A553QQ65</accession>
<gene>
    <name evidence="1" type="ORF">DNTS_017711</name>
</gene>
<organism evidence="1 2">
    <name type="scientific">Danionella cerebrum</name>
    <dbReference type="NCBI Taxonomy" id="2873325"/>
    <lineage>
        <taxon>Eukaryota</taxon>
        <taxon>Metazoa</taxon>
        <taxon>Chordata</taxon>
        <taxon>Craniata</taxon>
        <taxon>Vertebrata</taxon>
        <taxon>Euteleostomi</taxon>
        <taxon>Actinopterygii</taxon>
        <taxon>Neopterygii</taxon>
        <taxon>Teleostei</taxon>
        <taxon>Ostariophysi</taxon>
        <taxon>Cypriniformes</taxon>
        <taxon>Danionidae</taxon>
        <taxon>Danioninae</taxon>
        <taxon>Danionella</taxon>
    </lineage>
</organism>
<keyword evidence="2" id="KW-1185">Reference proteome</keyword>